<evidence type="ECO:0000313" key="3">
    <source>
        <dbReference type="Proteomes" id="UP001292094"/>
    </source>
</evidence>
<dbReference type="AlphaFoldDB" id="A0AAE1TS50"/>
<evidence type="ECO:0000256" key="1">
    <source>
        <dbReference type="SAM" id="MobiDB-lite"/>
    </source>
</evidence>
<accession>A0AAE1TS50</accession>
<dbReference type="Proteomes" id="UP001292094">
    <property type="component" value="Unassembled WGS sequence"/>
</dbReference>
<gene>
    <name evidence="2" type="ORF">Pmani_031306</name>
</gene>
<organism evidence="2 3">
    <name type="scientific">Petrolisthes manimaculis</name>
    <dbReference type="NCBI Taxonomy" id="1843537"/>
    <lineage>
        <taxon>Eukaryota</taxon>
        <taxon>Metazoa</taxon>
        <taxon>Ecdysozoa</taxon>
        <taxon>Arthropoda</taxon>
        <taxon>Crustacea</taxon>
        <taxon>Multicrustacea</taxon>
        <taxon>Malacostraca</taxon>
        <taxon>Eumalacostraca</taxon>
        <taxon>Eucarida</taxon>
        <taxon>Decapoda</taxon>
        <taxon>Pleocyemata</taxon>
        <taxon>Anomura</taxon>
        <taxon>Galatheoidea</taxon>
        <taxon>Porcellanidae</taxon>
        <taxon>Petrolisthes</taxon>
    </lineage>
</organism>
<comment type="caution">
    <text evidence="2">The sequence shown here is derived from an EMBL/GenBank/DDBJ whole genome shotgun (WGS) entry which is preliminary data.</text>
</comment>
<dbReference type="EMBL" id="JAWZYT010003909">
    <property type="protein sequence ID" value="KAK4296193.1"/>
    <property type="molecule type" value="Genomic_DNA"/>
</dbReference>
<protein>
    <submittedName>
        <fullName evidence="2">Uncharacterized protein</fullName>
    </submittedName>
</protein>
<proteinExistence type="predicted"/>
<reference evidence="2" key="1">
    <citation type="submission" date="2023-11" db="EMBL/GenBank/DDBJ databases">
        <title>Genome assemblies of two species of porcelain crab, Petrolisthes cinctipes and Petrolisthes manimaculis (Anomura: Porcellanidae).</title>
        <authorList>
            <person name="Angst P."/>
        </authorList>
    </citation>
    <scope>NUCLEOTIDE SEQUENCE</scope>
    <source>
        <strain evidence="2">PB745_02</strain>
        <tissue evidence="2">Gill</tissue>
    </source>
</reference>
<name>A0AAE1TS50_9EUCA</name>
<keyword evidence="3" id="KW-1185">Reference proteome</keyword>
<sequence length="70" mass="8016">MTDTEYMGDCGEWEQKGLGGQGQSRKVRRGRVGVKGKEDGLAGTVQRFGWWMCFMFLGHSRVILQSFEIW</sequence>
<evidence type="ECO:0000313" key="2">
    <source>
        <dbReference type="EMBL" id="KAK4296193.1"/>
    </source>
</evidence>
<feature type="region of interest" description="Disordered" evidence="1">
    <location>
        <begin position="1"/>
        <end position="31"/>
    </location>
</feature>